<reference evidence="3 4" key="1">
    <citation type="journal article" date="2019" name="Plant Biotechnol. J.">
        <title>The red bayberry genome and genetic basis of sex determination.</title>
        <authorList>
            <person name="Jia H.M."/>
            <person name="Jia H.J."/>
            <person name="Cai Q.L."/>
            <person name="Wang Y."/>
            <person name="Zhao H.B."/>
            <person name="Yang W.F."/>
            <person name="Wang G.Y."/>
            <person name="Li Y.H."/>
            <person name="Zhan D.L."/>
            <person name="Shen Y.T."/>
            <person name="Niu Q.F."/>
            <person name="Chang L."/>
            <person name="Qiu J."/>
            <person name="Zhao L."/>
            <person name="Xie H.B."/>
            <person name="Fu W.Y."/>
            <person name="Jin J."/>
            <person name="Li X.W."/>
            <person name="Jiao Y."/>
            <person name="Zhou C.C."/>
            <person name="Tu T."/>
            <person name="Chai C.Y."/>
            <person name="Gao J.L."/>
            <person name="Fan L.J."/>
            <person name="van de Weg E."/>
            <person name="Wang J.Y."/>
            <person name="Gao Z.S."/>
        </authorList>
    </citation>
    <scope>NUCLEOTIDE SEQUENCE [LARGE SCALE GENOMIC DNA]</scope>
    <source>
        <tissue evidence="3">Leaves</tissue>
    </source>
</reference>
<evidence type="ECO:0000256" key="1">
    <source>
        <dbReference type="SAM" id="Coils"/>
    </source>
</evidence>
<evidence type="ECO:0000256" key="2">
    <source>
        <dbReference type="SAM" id="MobiDB-lite"/>
    </source>
</evidence>
<protein>
    <submittedName>
        <fullName evidence="3">Uncharacterized protein</fullName>
    </submittedName>
</protein>
<proteinExistence type="predicted"/>
<comment type="caution">
    <text evidence="3">The sequence shown here is derived from an EMBL/GenBank/DDBJ whole genome shotgun (WGS) entry which is preliminary data.</text>
</comment>
<feature type="compositionally biased region" description="Polar residues" evidence="2">
    <location>
        <begin position="47"/>
        <end position="56"/>
    </location>
</feature>
<name>A0A6A1WNN0_9ROSI</name>
<keyword evidence="1" id="KW-0175">Coiled coil</keyword>
<accession>A0A6A1WNN0</accession>
<dbReference type="OrthoDB" id="1921870at2759"/>
<organism evidence="3 4">
    <name type="scientific">Morella rubra</name>
    <name type="common">Chinese bayberry</name>
    <dbReference type="NCBI Taxonomy" id="262757"/>
    <lineage>
        <taxon>Eukaryota</taxon>
        <taxon>Viridiplantae</taxon>
        <taxon>Streptophyta</taxon>
        <taxon>Embryophyta</taxon>
        <taxon>Tracheophyta</taxon>
        <taxon>Spermatophyta</taxon>
        <taxon>Magnoliopsida</taxon>
        <taxon>eudicotyledons</taxon>
        <taxon>Gunneridae</taxon>
        <taxon>Pentapetalae</taxon>
        <taxon>rosids</taxon>
        <taxon>fabids</taxon>
        <taxon>Fagales</taxon>
        <taxon>Myricaceae</taxon>
        <taxon>Morella</taxon>
    </lineage>
</organism>
<feature type="compositionally biased region" description="Acidic residues" evidence="2">
    <location>
        <begin position="17"/>
        <end position="33"/>
    </location>
</feature>
<sequence>MDNNNVIEGDEAKMEENSEESGDEDLFESDSDSTDLYGEMNHEQKFPSVTSRQLHGSSTLLTVSPTSSPSPSAPSPSLHASMSQGTQACPSSCNHFDLDFTCQEDVRTMVETVKTAHRTHRNQMHAYFKKFLSKEAASLKPYPDSTEEQRTKLCVLFTREAFLKRSEQNKINRSKLTVNNAAGSCSFLRTRACIVVAKSIQQSCIRGTLQTKMVFGPQNEREKFMNGWMPSSASLAKTRDEIEAMRATREKYLQDFTKKQAEMEATLRDYSEEQRLEQERLQTEISMELEHDHYNGEEK</sequence>
<evidence type="ECO:0000313" key="4">
    <source>
        <dbReference type="Proteomes" id="UP000516437"/>
    </source>
</evidence>
<gene>
    <name evidence="3" type="ORF">CJ030_MR1G011760</name>
</gene>
<keyword evidence="4" id="KW-1185">Reference proteome</keyword>
<dbReference type="EMBL" id="RXIC02000019">
    <property type="protein sequence ID" value="KAB1226899.1"/>
    <property type="molecule type" value="Genomic_DNA"/>
</dbReference>
<evidence type="ECO:0000313" key="3">
    <source>
        <dbReference type="EMBL" id="KAB1226899.1"/>
    </source>
</evidence>
<feature type="region of interest" description="Disordered" evidence="2">
    <location>
        <begin position="1"/>
        <end position="86"/>
    </location>
</feature>
<dbReference type="AlphaFoldDB" id="A0A6A1WNN0"/>
<feature type="coiled-coil region" evidence="1">
    <location>
        <begin position="235"/>
        <end position="273"/>
    </location>
</feature>
<dbReference type="Proteomes" id="UP000516437">
    <property type="component" value="Chromosome 1"/>
</dbReference>
<feature type="compositionally biased region" description="Low complexity" evidence="2">
    <location>
        <begin position="57"/>
        <end position="83"/>
    </location>
</feature>